<feature type="repeat" description="WD" evidence="3">
    <location>
        <begin position="886"/>
        <end position="927"/>
    </location>
</feature>
<dbReference type="CDD" id="cd00200">
    <property type="entry name" value="WD40"/>
    <property type="match status" value="2"/>
</dbReference>
<dbReference type="EMBL" id="JBHFNR010000118">
    <property type="protein sequence ID" value="MFB2894540.1"/>
    <property type="molecule type" value="Genomic_DNA"/>
</dbReference>
<evidence type="ECO:0000259" key="6">
    <source>
        <dbReference type="Pfam" id="PF26355"/>
    </source>
</evidence>
<dbReference type="InterPro" id="IPR036322">
    <property type="entry name" value="WD40_repeat_dom_sf"/>
</dbReference>
<dbReference type="SUPFAM" id="SSF141571">
    <property type="entry name" value="Pentapeptide repeat-like"/>
    <property type="match status" value="1"/>
</dbReference>
<evidence type="ECO:0000256" key="1">
    <source>
        <dbReference type="ARBA" id="ARBA00022574"/>
    </source>
</evidence>
<dbReference type="Pfam" id="PF25173">
    <property type="entry name" value="Beta-prop_WDR3_1st"/>
    <property type="match status" value="1"/>
</dbReference>
<feature type="repeat" description="WD" evidence="3">
    <location>
        <begin position="1055"/>
        <end position="1096"/>
    </location>
</feature>
<sequence length="1301" mass="144377">MPFNQIGWKSRQVRYKAGRNMENLLMTDEEALALLDSLLPQKLKDIQELVFRYSWQGWTYSKIAEYAGYDIGHIRDVGSKLWQQLSEVFGEQVSKNNLQAALHRQKIQQHNAQNSSLVKEQPRSSQRHHKPEDNSSQYWGENIDVPIFYGRDYELDLLQKWIIDDRCRLIALLGMGGIGKTTLAVKLVERLQDQFDFFIWQSLRNAPPIEEVITHLIHVLSEQQTIATTFDAQLSQLMDYLRTSRCLLVFDNAEAILESRDTSSLSNVQGGKYRDGYVEYGELFRRVGVERHNSCLLFTSREKPKKLDAYEGKNLPVRTLSLTGLDLQAVQAIATNNGCFCRSPSEWQHLMERYSGNPLALKIVSTTVQELFDGDISQFLVQETIAFGDIVALLDEQFNRLSELEKQVMYWLAINREWVAIAQLHSDMLTLTQSQLLEALQSLGRSSLIERSAGLFTLQPVVMEYVTDRFITQVSEEIITQNFRLFLDHALLKAEAKDYIRDSQIRVIIAPLAIRLMQHWRKREEMQHQLNSLLQILKAEYGMCAGYGGGNLINLLRYFEVDLRGYDFSGLRIWQAYLQNISLHGVNFSNADLARSVFTETLATPSAVAFSPNGQIVATGDLNGEVRLWRSIDGKNLLTLPGHSSWIWSLVFSPDGETLASGSEDQTVKLWDLNTGQCRYTLIGHTGSVWSVAYSTNGEYFASGSEDGTVKLWNLNTGQCWKTLTGHSNWVRSIAFCPTAPLLASAGDDGSIKLWNLATGNCDRTLGVRGQGLGDGETPSTLTPTTQPPTPNSLQGQIDRIWSIAFSPNTGINDPFDTPLLVSGSSDSTVRVWNVKTGECLQVMEGHANWVRSVAFSPDGQTVASGSEDHTIKLWNVHTGQCQHTLKGHSNWVRSVAFSSDGGTLASGSGDHSVKLWDVATGCCQRTLKGYTNRVWSVAMSKDGKIIASGNDDYTVRLWHWNPEAGGQRGRGAEGQETSCTGGFSKQPLSPIENFSAKPAPTTQKISPDDRVLRGHTNAVCAIAFSPIAPVLASGSSDHTIKLWDLLTGQCLQTLRGHTSRVWSVVFNPDGKMLASGSDDRTIKLWDSSTGQCQQTLQGHSNWVCAIAFSPNLASQLLASASYDQTVKLWDIQTGECLKTLLGHTNWVWSTAFSPDGQTLASGSGDRTIKLWDVQTGDCLQTLHGHTSRIWSIAFSPRSVSQLLASGSSDRTIKLWNLATGECCQTLQGHTSLIWSVAFSADGHYLVSGSQDETVRLWEVETGNCLAVLKAEKPYDRMNIAGVTGLTDAQIATLCALGALT</sequence>
<dbReference type="InterPro" id="IPR058651">
    <property type="entry name" value="HTH_VMAP-M9"/>
</dbReference>
<feature type="domain" description="NB-ARC" evidence="5">
    <location>
        <begin position="153"/>
        <end position="252"/>
    </location>
</feature>
<dbReference type="Gene3D" id="2.130.10.10">
    <property type="entry name" value="YVTN repeat-like/Quinoprotein amine dehydrogenase"/>
    <property type="match status" value="7"/>
</dbReference>
<evidence type="ECO:0000256" key="2">
    <source>
        <dbReference type="ARBA" id="ARBA00022737"/>
    </source>
</evidence>
<gene>
    <name evidence="7" type="ORF">ACE1CI_16645</name>
</gene>
<dbReference type="SUPFAM" id="SSF50978">
    <property type="entry name" value="WD40 repeat-like"/>
    <property type="match status" value="2"/>
</dbReference>
<feature type="repeat" description="WD" evidence="3">
    <location>
        <begin position="1183"/>
        <end position="1226"/>
    </location>
</feature>
<feature type="region of interest" description="Disordered" evidence="4">
    <location>
        <begin position="965"/>
        <end position="1009"/>
    </location>
</feature>
<feature type="repeat" description="WD" evidence="3">
    <location>
        <begin position="724"/>
        <end position="765"/>
    </location>
</feature>
<dbReference type="Pfam" id="PF00931">
    <property type="entry name" value="NB-ARC"/>
    <property type="match status" value="1"/>
</dbReference>
<dbReference type="Gene3D" id="2.160.20.80">
    <property type="entry name" value="E3 ubiquitin-protein ligase SopA"/>
    <property type="match status" value="1"/>
</dbReference>
<dbReference type="InterPro" id="IPR027417">
    <property type="entry name" value="P-loop_NTPase"/>
</dbReference>
<feature type="repeat" description="WD" evidence="3">
    <location>
        <begin position="1013"/>
        <end position="1054"/>
    </location>
</feature>
<name>A0ABV4XS42_9CYAN</name>
<dbReference type="InterPro" id="IPR001680">
    <property type="entry name" value="WD40_rpt"/>
</dbReference>
<evidence type="ECO:0000256" key="4">
    <source>
        <dbReference type="SAM" id="MobiDB-lite"/>
    </source>
</evidence>
<feature type="repeat" description="WD" evidence="3">
    <location>
        <begin position="1097"/>
        <end position="1140"/>
    </location>
</feature>
<feature type="domain" description="vWA-MoxR associated protein N-terminal HTH" evidence="6">
    <location>
        <begin position="28"/>
        <end position="105"/>
    </location>
</feature>
<dbReference type="InterPro" id="IPR015943">
    <property type="entry name" value="WD40/YVTN_repeat-like_dom_sf"/>
</dbReference>
<dbReference type="PRINTS" id="PR00364">
    <property type="entry name" value="DISEASERSIST"/>
</dbReference>
<dbReference type="PROSITE" id="PS00678">
    <property type="entry name" value="WD_REPEATS_1"/>
    <property type="match status" value="11"/>
</dbReference>
<protein>
    <submittedName>
        <fullName evidence="7">NB-ARC domain-containing protein</fullName>
    </submittedName>
</protein>
<feature type="repeat" description="WD" evidence="3">
    <location>
        <begin position="1227"/>
        <end position="1268"/>
    </location>
</feature>
<accession>A0ABV4XS42</accession>
<dbReference type="SMART" id="SM00320">
    <property type="entry name" value="WD40"/>
    <property type="match status" value="14"/>
</dbReference>
<comment type="caution">
    <text evidence="7">The sequence shown here is derived from an EMBL/GenBank/DDBJ whole genome shotgun (WGS) entry which is preliminary data.</text>
</comment>
<feature type="repeat" description="WD" evidence="3">
    <location>
        <begin position="928"/>
        <end position="959"/>
    </location>
</feature>
<feature type="repeat" description="WD" evidence="3">
    <location>
        <begin position="844"/>
        <end position="885"/>
    </location>
</feature>
<dbReference type="RefSeq" id="WP_413264187.1">
    <property type="nucleotide sequence ID" value="NZ_JBHFNR010000118.1"/>
</dbReference>
<feature type="repeat" description="WD" evidence="3">
    <location>
        <begin position="640"/>
        <end position="681"/>
    </location>
</feature>
<keyword evidence="1 3" id="KW-0853">WD repeat</keyword>
<dbReference type="SUPFAM" id="SSF52540">
    <property type="entry name" value="P-loop containing nucleoside triphosphate hydrolases"/>
    <property type="match status" value="1"/>
</dbReference>
<evidence type="ECO:0000256" key="3">
    <source>
        <dbReference type="PROSITE-ProRule" id="PRU00221"/>
    </source>
</evidence>
<reference evidence="7 8" key="1">
    <citation type="submission" date="2024-09" db="EMBL/GenBank/DDBJ databases">
        <title>Floridaenema gen nov. (Aerosakkonemataceae, Aerosakkonematales ord. nov., Cyanobacteria) from benthic tropical and subtropical fresh waters, with the description of four new species.</title>
        <authorList>
            <person name="Moretto J.A."/>
            <person name="Berthold D.E."/>
            <person name="Lefler F.W."/>
            <person name="Huang I.-S."/>
            <person name="Laughinghouse H. IV."/>
        </authorList>
    </citation>
    <scope>NUCLEOTIDE SEQUENCE [LARGE SCALE GENOMIC DNA]</scope>
    <source>
        <strain evidence="7 8">BLCC-F50</strain>
    </source>
</reference>
<dbReference type="Proteomes" id="UP001576784">
    <property type="component" value="Unassembled WGS sequence"/>
</dbReference>
<feature type="region of interest" description="Disordered" evidence="4">
    <location>
        <begin position="110"/>
        <end position="138"/>
    </location>
</feature>
<dbReference type="PANTHER" id="PTHR44129">
    <property type="entry name" value="WD REPEAT-CONTAINING PROTEIN POP1"/>
    <property type="match status" value="1"/>
</dbReference>
<feature type="repeat" description="WD" evidence="3">
    <location>
        <begin position="607"/>
        <end position="639"/>
    </location>
</feature>
<dbReference type="Pfam" id="PF26355">
    <property type="entry name" value="HTH_VMAP-M9"/>
    <property type="match status" value="1"/>
</dbReference>
<proteinExistence type="predicted"/>
<dbReference type="InterPro" id="IPR019775">
    <property type="entry name" value="WD40_repeat_CS"/>
</dbReference>
<dbReference type="PROSITE" id="PS50294">
    <property type="entry name" value="WD_REPEATS_REGION"/>
    <property type="match status" value="13"/>
</dbReference>
<dbReference type="Pfam" id="PF00400">
    <property type="entry name" value="WD40"/>
    <property type="match status" value="10"/>
</dbReference>
<evidence type="ECO:0000259" key="5">
    <source>
        <dbReference type="Pfam" id="PF00931"/>
    </source>
</evidence>
<keyword evidence="8" id="KW-1185">Reference proteome</keyword>
<dbReference type="Gene3D" id="3.40.50.300">
    <property type="entry name" value="P-loop containing nucleotide triphosphate hydrolases"/>
    <property type="match status" value="1"/>
</dbReference>
<dbReference type="PRINTS" id="PR00320">
    <property type="entry name" value="GPROTEINBRPT"/>
</dbReference>
<feature type="repeat" description="WD" evidence="3">
    <location>
        <begin position="682"/>
        <end position="723"/>
    </location>
</feature>
<dbReference type="InterPro" id="IPR002182">
    <property type="entry name" value="NB-ARC"/>
</dbReference>
<feature type="region of interest" description="Disordered" evidence="4">
    <location>
        <begin position="770"/>
        <end position="793"/>
    </location>
</feature>
<feature type="repeat" description="WD" evidence="3">
    <location>
        <begin position="794"/>
        <end position="843"/>
    </location>
</feature>
<feature type="compositionally biased region" description="Polar residues" evidence="4">
    <location>
        <begin position="978"/>
        <end position="988"/>
    </location>
</feature>
<evidence type="ECO:0000313" key="7">
    <source>
        <dbReference type="EMBL" id="MFB2894540.1"/>
    </source>
</evidence>
<dbReference type="InterPro" id="IPR050349">
    <property type="entry name" value="WD_LIS1/nudF_dynein_reg"/>
</dbReference>
<organism evidence="7 8">
    <name type="scientific">Floridaenema flaviceps BLCC-F50</name>
    <dbReference type="NCBI Taxonomy" id="3153642"/>
    <lineage>
        <taxon>Bacteria</taxon>
        <taxon>Bacillati</taxon>
        <taxon>Cyanobacteriota</taxon>
        <taxon>Cyanophyceae</taxon>
        <taxon>Oscillatoriophycideae</taxon>
        <taxon>Aerosakkonematales</taxon>
        <taxon>Aerosakkonemataceae</taxon>
        <taxon>Floridanema</taxon>
        <taxon>Floridanema flaviceps</taxon>
    </lineage>
</organism>
<dbReference type="InterPro" id="IPR020472">
    <property type="entry name" value="WD40_PAC1"/>
</dbReference>
<evidence type="ECO:0000313" key="8">
    <source>
        <dbReference type="Proteomes" id="UP001576784"/>
    </source>
</evidence>
<feature type="repeat" description="WD" evidence="3">
    <location>
        <begin position="1141"/>
        <end position="1182"/>
    </location>
</feature>
<dbReference type="PROSITE" id="PS50082">
    <property type="entry name" value="WD_REPEATS_2"/>
    <property type="match status" value="14"/>
</dbReference>
<keyword evidence="2" id="KW-0677">Repeat</keyword>